<comment type="caution">
    <text evidence="7">The sequence shown here is derived from an EMBL/GenBank/DDBJ whole genome shotgun (WGS) entry which is preliminary data.</text>
</comment>
<feature type="domain" description="Malonyl-CoA:ACP transacylase (MAT)" evidence="6">
    <location>
        <begin position="6"/>
        <end position="313"/>
    </location>
</feature>
<gene>
    <name evidence="7" type="primary">fabD</name>
    <name evidence="7" type="ORF">K8V20_01355</name>
</gene>
<name>A0A921LMB4_9FIRM</name>
<keyword evidence="1 4" id="KW-0808">Transferase</keyword>
<dbReference type="InterPro" id="IPR004410">
    <property type="entry name" value="Malonyl_CoA-ACP_transAc_FabD"/>
</dbReference>
<dbReference type="PANTHER" id="PTHR42681:SF1">
    <property type="entry name" value="MALONYL-COA-ACYL CARRIER PROTEIN TRANSACYLASE, MITOCHONDRIAL"/>
    <property type="match status" value="1"/>
</dbReference>
<dbReference type="GO" id="GO:0006633">
    <property type="term" value="P:fatty acid biosynthetic process"/>
    <property type="evidence" value="ECO:0007669"/>
    <property type="project" value="TreeGrafter"/>
</dbReference>
<dbReference type="Pfam" id="PF00698">
    <property type="entry name" value="Acyl_transf_1"/>
    <property type="match status" value="1"/>
</dbReference>
<reference evidence="7" key="2">
    <citation type="submission" date="2021-09" db="EMBL/GenBank/DDBJ databases">
        <authorList>
            <person name="Gilroy R."/>
        </authorList>
    </citation>
    <scope>NUCLEOTIDE SEQUENCE</scope>
    <source>
        <strain evidence="7">ChiBcec21-2208</strain>
    </source>
</reference>
<dbReference type="InterPro" id="IPR001227">
    <property type="entry name" value="Ac_transferase_dom_sf"/>
</dbReference>
<dbReference type="InterPro" id="IPR016035">
    <property type="entry name" value="Acyl_Trfase/lysoPLipase"/>
</dbReference>
<evidence type="ECO:0000256" key="2">
    <source>
        <dbReference type="ARBA" id="ARBA00023315"/>
    </source>
</evidence>
<dbReference type="SMART" id="SM00827">
    <property type="entry name" value="PKS_AT"/>
    <property type="match status" value="1"/>
</dbReference>
<dbReference type="FunFam" id="3.30.70.250:FF:000001">
    <property type="entry name" value="Malonyl CoA-acyl carrier protein transacylase"/>
    <property type="match status" value="1"/>
</dbReference>
<keyword evidence="2 4" id="KW-0012">Acyltransferase</keyword>
<evidence type="ECO:0000256" key="5">
    <source>
        <dbReference type="PIRSR" id="PIRSR000446-1"/>
    </source>
</evidence>
<evidence type="ECO:0000256" key="4">
    <source>
        <dbReference type="PIRNR" id="PIRNR000446"/>
    </source>
</evidence>
<reference evidence="7" key="1">
    <citation type="journal article" date="2021" name="PeerJ">
        <title>Extensive microbial diversity within the chicken gut microbiome revealed by metagenomics and culture.</title>
        <authorList>
            <person name="Gilroy R."/>
            <person name="Ravi A."/>
            <person name="Getino M."/>
            <person name="Pursley I."/>
            <person name="Horton D.L."/>
            <person name="Alikhan N.F."/>
            <person name="Baker D."/>
            <person name="Gharbi K."/>
            <person name="Hall N."/>
            <person name="Watson M."/>
            <person name="Adriaenssens E.M."/>
            <person name="Foster-Nyarko E."/>
            <person name="Jarju S."/>
            <person name="Secka A."/>
            <person name="Antonio M."/>
            <person name="Oren A."/>
            <person name="Chaudhuri R.R."/>
            <person name="La Ragione R."/>
            <person name="Hildebrand F."/>
            <person name="Pallen M.J."/>
        </authorList>
    </citation>
    <scope>NUCLEOTIDE SEQUENCE</scope>
    <source>
        <strain evidence="7">ChiBcec21-2208</strain>
    </source>
</reference>
<evidence type="ECO:0000256" key="3">
    <source>
        <dbReference type="ARBA" id="ARBA00048462"/>
    </source>
</evidence>
<dbReference type="Gene3D" id="3.40.366.10">
    <property type="entry name" value="Malonyl-Coenzyme A Acyl Carrier Protein, domain 2"/>
    <property type="match status" value="1"/>
</dbReference>
<dbReference type="Gene3D" id="3.30.70.250">
    <property type="entry name" value="Malonyl-CoA ACP transacylase, ACP-binding"/>
    <property type="match status" value="1"/>
</dbReference>
<dbReference type="GO" id="GO:0005829">
    <property type="term" value="C:cytosol"/>
    <property type="evidence" value="ECO:0007669"/>
    <property type="project" value="TreeGrafter"/>
</dbReference>
<feature type="active site" evidence="5">
    <location>
        <position position="90"/>
    </location>
</feature>
<dbReference type="NCBIfam" id="TIGR00128">
    <property type="entry name" value="fabD"/>
    <property type="match status" value="1"/>
</dbReference>
<sequence>MKLAFLYAGQGSQHAGMGADLYEASPVFRKVFDEAATVLDFDLKTTCFEDPEGVINLTRYTQPCMVAFAAGVTAMLRDAGICPAYAAGLSLGEYSALECAEVLDAKAAVELVAFRGQAMAKASEGLDCGMTAVLALDRDKLQDCCKEASQLGVVQICNYNCPGQLVIGGEKAAVDRAAELAKEAGAKRCMPLKVSGPFHTILMHPAGLALAERFQSVTFAPMRMPVLFNCLGHEKAPADSIADLLVRQVQSSVYLEDTIRRLVDLGVDTIVEIGPGHAISGFVKKTVGSAVTCMNIETMADFEKTVAALKEAQA</sequence>
<dbReference type="InterPro" id="IPR016036">
    <property type="entry name" value="Malonyl_transacylase_ACP-bd"/>
</dbReference>
<dbReference type="InterPro" id="IPR050858">
    <property type="entry name" value="Mal-CoA-ACP_Trans/PKS_FabD"/>
</dbReference>
<dbReference type="EC" id="2.3.1.39" evidence="4"/>
<proteinExistence type="inferred from homology"/>
<evidence type="ECO:0000256" key="1">
    <source>
        <dbReference type="ARBA" id="ARBA00022679"/>
    </source>
</evidence>
<evidence type="ECO:0000259" key="6">
    <source>
        <dbReference type="SMART" id="SM00827"/>
    </source>
</evidence>
<feature type="active site" evidence="5">
    <location>
        <position position="199"/>
    </location>
</feature>
<dbReference type="AlphaFoldDB" id="A0A921LMB4"/>
<comment type="catalytic activity">
    <reaction evidence="3 4">
        <text>holo-[ACP] + malonyl-CoA = malonyl-[ACP] + CoA</text>
        <dbReference type="Rhea" id="RHEA:41792"/>
        <dbReference type="Rhea" id="RHEA-COMP:9623"/>
        <dbReference type="Rhea" id="RHEA-COMP:9685"/>
        <dbReference type="ChEBI" id="CHEBI:57287"/>
        <dbReference type="ChEBI" id="CHEBI:57384"/>
        <dbReference type="ChEBI" id="CHEBI:64479"/>
        <dbReference type="ChEBI" id="CHEBI:78449"/>
        <dbReference type="EC" id="2.3.1.39"/>
    </reaction>
</comment>
<dbReference type="SUPFAM" id="SSF55048">
    <property type="entry name" value="Probable ACP-binding domain of malonyl-CoA ACP transacylase"/>
    <property type="match status" value="1"/>
</dbReference>
<dbReference type="InterPro" id="IPR014043">
    <property type="entry name" value="Acyl_transferase_dom"/>
</dbReference>
<dbReference type="PIRSF" id="PIRSF000446">
    <property type="entry name" value="Mct"/>
    <property type="match status" value="1"/>
</dbReference>
<comment type="similarity">
    <text evidence="4">Belongs to the fabD family.</text>
</comment>
<dbReference type="PANTHER" id="PTHR42681">
    <property type="entry name" value="MALONYL-COA-ACYL CARRIER PROTEIN TRANSACYLASE, MITOCHONDRIAL"/>
    <property type="match status" value="1"/>
</dbReference>
<dbReference type="EMBL" id="DYVE01000042">
    <property type="protein sequence ID" value="HJG27281.1"/>
    <property type="molecule type" value="Genomic_DNA"/>
</dbReference>
<dbReference type="Proteomes" id="UP000782880">
    <property type="component" value="Unassembled WGS sequence"/>
</dbReference>
<organism evidence="7 8">
    <name type="scientific">Subdoligranulum variabile</name>
    <dbReference type="NCBI Taxonomy" id="214851"/>
    <lineage>
        <taxon>Bacteria</taxon>
        <taxon>Bacillati</taxon>
        <taxon>Bacillota</taxon>
        <taxon>Clostridia</taxon>
        <taxon>Eubacteriales</taxon>
        <taxon>Oscillospiraceae</taxon>
        <taxon>Subdoligranulum</taxon>
    </lineage>
</organism>
<dbReference type="InterPro" id="IPR024925">
    <property type="entry name" value="Malonyl_CoA-ACP_transAc"/>
</dbReference>
<accession>A0A921LMB4</accession>
<dbReference type="SUPFAM" id="SSF52151">
    <property type="entry name" value="FabD/lysophospholipase-like"/>
    <property type="match status" value="1"/>
</dbReference>
<evidence type="ECO:0000313" key="7">
    <source>
        <dbReference type="EMBL" id="HJG27281.1"/>
    </source>
</evidence>
<evidence type="ECO:0000313" key="8">
    <source>
        <dbReference type="Proteomes" id="UP000782880"/>
    </source>
</evidence>
<protein>
    <recommendedName>
        <fullName evidence="4">Malonyl CoA-acyl carrier protein transacylase</fullName>
        <ecNumber evidence="4">2.3.1.39</ecNumber>
    </recommendedName>
</protein>
<dbReference type="GO" id="GO:0004314">
    <property type="term" value="F:[acyl-carrier-protein] S-malonyltransferase activity"/>
    <property type="evidence" value="ECO:0007669"/>
    <property type="project" value="UniProtKB-EC"/>
</dbReference>